<accession>A0AA41UHN5</accession>
<reference evidence="2" key="1">
    <citation type="submission" date="2022-03" db="EMBL/GenBank/DDBJ databases">
        <title>Cryobacterium sp. nov. strain ZS14-85, isolated from Antarctic soil.</title>
        <authorList>
            <person name="Li J."/>
            <person name="Niu G."/>
        </authorList>
    </citation>
    <scope>NUCLEOTIDE SEQUENCE</scope>
    <source>
        <strain evidence="2">ZS14-85</strain>
    </source>
</reference>
<evidence type="ECO:0000313" key="3">
    <source>
        <dbReference type="Proteomes" id="UP001165341"/>
    </source>
</evidence>
<protein>
    <recommendedName>
        <fullName evidence="4">DUF2680 domain-containing protein</fullName>
    </recommendedName>
</protein>
<dbReference type="EMBL" id="JALGAR010000009">
    <property type="protein sequence ID" value="MCI4660080.1"/>
    <property type="molecule type" value="Genomic_DNA"/>
</dbReference>
<gene>
    <name evidence="2" type="ORF">MQH31_19905</name>
</gene>
<comment type="caution">
    <text evidence="2">The sequence shown here is derived from an EMBL/GenBank/DDBJ whole genome shotgun (WGS) entry which is preliminary data.</text>
</comment>
<dbReference type="RefSeq" id="WP_243013508.1">
    <property type="nucleotide sequence ID" value="NZ_JALGAR010000009.1"/>
</dbReference>
<evidence type="ECO:0008006" key="4">
    <source>
        <dbReference type="Google" id="ProtNLM"/>
    </source>
</evidence>
<evidence type="ECO:0000256" key="1">
    <source>
        <dbReference type="SAM" id="MobiDB-lite"/>
    </source>
</evidence>
<sequence>MKELNNMNFNRKTVTRGLVGLGLVGAFVTGGVVAAQAATGEGPIPQPVSTAPSSVGAGPYGHMAGMAFGQNSPMTVVASYLGLSQTELQEKMQAGKSLADVAKTAGKSVSGLEDAMVAALQTNLEHAGALTSDQKAATVEELRTRIDAMVNAAHTPGTGMAMGSASGAGMGMQGANTDSRGNPGMGSGMARAAS</sequence>
<dbReference type="Proteomes" id="UP001165341">
    <property type="component" value="Unassembled WGS sequence"/>
</dbReference>
<organism evidence="2 3">
    <name type="scientific">Cryobacterium zhongshanensis</name>
    <dbReference type="NCBI Taxonomy" id="2928153"/>
    <lineage>
        <taxon>Bacteria</taxon>
        <taxon>Bacillati</taxon>
        <taxon>Actinomycetota</taxon>
        <taxon>Actinomycetes</taxon>
        <taxon>Micrococcales</taxon>
        <taxon>Microbacteriaceae</taxon>
        <taxon>Cryobacterium</taxon>
    </lineage>
</organism>
<keyword evidence="3" id="KW-1185">Reference proteome</keyword>
<name>A0AA41UHN5_9MICO</name>
<dbReference type="AlphaFoldDB" id="A0AA41UHN5"/>
<evidence type="ECO:0000313" key="2">
    <source>
        <dbReference type="EMBL" id="MCI4660080.1"/>
    </source>
</evidence>
<feature type="region of interest" description="Disordered" evidence="1">
    <location>
        <begin position="168"/>
        <end position="194"/>
    </location>
</feature>
<proteinExistence type="predicted"/>